<sequence length="116" mass="13687">MRLCVLNPFSEIHCTSKESLLKVLTTNNRFSLHRKQKLAFNSQEDQPFFQAVRSLRMFSFPNQFILLILSSISPLAPNPFEDNQVCSRDTFLFQQIPIWHASKFEGVWIWDFISFE</sequence>
<protein>
    <submittedName>
        <fullName evidence="1">Uncharacterized protein</fullName>
    </submittedName>
</protein>
<gene>
    <name evidence="1" type="ORF">CDAR_183681</name>
</gene>
<comment type="caution">
    <text evidence="1">The sequence shown here is derived from an EMBL/GenBank/DDBJ whole genome shotgun (WGS) entry which is preliminary data.</text>
</comment>
<keyword evidence="2" id="KW-1185">Reference proteome</keyword>
<dbReference type="EMBL" id="BPLQ01003594">
    <property type="protein sequence ID" value="GIY01596.1"/>
    <property type="molecule type" value="Genomic_DNA"/>
</dbReference>
<evidence type="ECO:0000313" key="1">
    <source>
        <dbReference type="EMBL" id="GIY01596.1"/>
    </source>
</evidence>
<organism evidence="1 2">
    <name type="scientific">Caerostris darwini</name>
    <dbReference type="NCBI Taxonomy" id="1538125"/>
    <lineage>
        <taxon>Eukaryota</taxon>
        <taxon>Metazoa</taxon>
        <taxon>Ecdysozoa</taxon>
        <taxon>Arthropoda</taxon>
        <taxon>Chelicerata</taxon>
        <taxon>Arachnida</taxon>
        <taxon>Araneae</taxon>
        <taxon>Araneomorphae</taxon>
        <taxon>Entelegynae</taxon>
        <taxon>Araneoidea</taxon>
        <taxon>Araneidae</taxon>
        <taxon>Caerostris</taxon>
    </lineage>
</organism>
<dbReference type="AlphaFoldDB" id="A0AAV4PZ67"/>
<evidence type="ECO:0000313" key="2">
    <source>
        <dbReference type="Proteomes" id="UP001054837"/>
    </source>
</evidence>
<dbReference type="Proteomes" id="UP001054837">
    <property type="component" value="Unassembled WGS sequence"/>
</dbReference>
<accession>A0AAV4PZ67</accession>
<name>A0AAV4PZ67_9ARAC</name>
<reference evidence="1 2" key="1">
    <citation type="submission" date="2021-06" db="EMBL/GenBank/DDBJ databases">
        <title>Caerostris darwini draft genome.</title>
        <authorList>
            <person name="Kono N."/>
            <person name="Arakawa K."/>
        </authorList>
    </citation>
    <scope>NUCLEOTIDE SEQUENCE [LARGE SCALE GENOMIC DNA]</scope>
</reference>
<proteinExistence type="predicted"/>